<comment type="similarity">
    <text evidence="10">Belongs to the 'phage' integrase family. XerC subfamily.</text>
</comment>
<sequence>MEIYIEKYVDYLKNIKKSSENTVASYQRDLVKFSDFYRENGTEDIRSINETNINTYVLYLEKNGKSMATVSRSIASIKSFFGFLFREKILMDDPSVNIKPPKIEKKMPDILTIEEVNRLLDQPGDQSPKEIRDRAMLELLYATGIRVSELVTLKITDVNLKMGYIECHDLRKSRIIPIEDSAQRALDNYISNVRVDMCKDSEYLFSNCKGTPMTRQGFWKIIKVYADKAGIDKDITPHMIRHSFASHLVNNGADLKAVQEMLGHADISTTQIYLNSRQSRLKEEYQKAHPRA</sequence>
<dbReference type="GO" id="GO:0007059">
    <property type="term" value="P:chromosome segregation"/>
    <property type="evidence" value="ECO:0007669"/>
    <property type="project" value="UniProtKB-UniRule"/>
</dbReference>
<evidence type="ECO:0000259" key="11">
    <source>
        <dbReference type="PROSITE" id="PS51898"/>
    </source>
</evidence>
<keyword evidence="7 10" id="KW-0238">DNA-binding</keyword>
<dbReference type="Pfam" id="PF00589">
    <property type="entry name" value="Phage_integrase"/>
    <property type="match status" value="1"/>
</dbReference>
<dbReference type="GO" id="GO:0005737">
    <property type="term" value="C:cytoplasm"/>
    <property type="evidence" value="ECO:0007669"/>
    <property type="project" value="UniProtKB-SubCell"/>
</dbReference>
<dbReference type="Pfam" id="PF02899">
    <property type="entry name" value="Phage_int_SAM_1"/>
    <property type="match status" value="1"/>
</dbReference>
<accession>A0A8I0DUW6</accession>
<dbReference type="HAMAP" id="MF_01808">
    <property type="entry name" value="Recomb_XerC_XerD"/>
    <property type="match status" value="1"/>
</dbReference>
<comment type="subcellular location">
    <subcellularLocation>
        <location evidence="1 10">Cytoplasm</location>
    </subcellularLocation>
</comment>
<feature type="active site" evidence="10">
    <location>
        <position position="146"/>
    </location>
</feature>
<dbReference type="NCBIfam" id="TIGR02225">
    <property type="entry name" value="recomb_XerD"/>
    <property type="match status" value="1"/>
</dbReference>
<keyword evidence="5 10" id="KW-0159">Chromosome partition</keyword>
<keyword evidence="3 10" id="KW-0963">Cytoplasm</keyword>
<evidence type="ECO:0000256" key="6">
    <source>
        <dbReference type="ARBA" id="ARBA00022908"/>
    </source>
</evidence>
<dbReference type="GO" id="GO:0009037">
    <property type="term" value="F:tyrosine-based site-specific recombinase activity"/>
    <property type="evidence" value="ECO:0007669"/>
    <property type="project" value="UniProtKB-UniRule"/>
</dbReference>
<dbReference type="AlphaFoldDB" id="A0A8I0DUW6"/>
<dbReference type="Gene3D" id="1.10.443.10">
    <property type="entry name" value="Intergrase catalytic core"/>
    <property type="match status" value="1"/>
</dbReference>
<dbReference type="GO" id="GO:0006313">
    <property type="term" value="P:DNA transposition"/>
    <property type="evidence" value="ECO:0007669"/>
    <property type="project" value="UniProtKB-UniRule"/>
</dbReference>
<evidence type="ECO:0000313" key="14">
    <source>
        <dbReference type="Proteomes" id="UP000615234"/>
    </source>
</evidence>
<dbReference type="RefSeq" id="WP_117807616.1">
    <property type="nucleotide sequence ID" value="NZ_JACOOX010000003.1"/>
</dbReference>
<dbReference type="PROSITE" id="PS51898">
    <property type="entry name" value="TYR_RECOMBINASE"/>
    <property type="match status" value="1"/>
</dbReference>
<evidence type="ECO:0000256" key="3">
    <source>
        <dbReference type="ARBA" id="ARBA00022490"/>
    </source>
</evidence>
<comment type="similarity">
    <text evidence="2">Belongs to the 'phage' integrase family. XerD subfamily.</text>
</comment>
<reference evidence="13 14" key="1">
    <citation type="submission" date="2020-08" db="EMBL/GenBank/DDBJ databases">
        <title>Genome public.</title>
        <authorList>
            <person name="Liu C."/>
            <person name="Sun Q."/>
        </authorList>
    </citation>
    <scope>NUCLEOTIDE SEQUENCE [LARGE SCALE GENOMIC DNA]</scope>
    <source>
        <strain evidence="13 14">NSJ-10</strain>
    </source>
</reference>
<dbReference type="CDD" id="cd00798">
    <property type="entry name" value="INT_XerDC_C"/>
    <property type="match status" value="1"/>
</dbReference>
<proteinExistence type="inferred from homology"/>
<dbReference type="InterPro" id="IPR013762">
    <property type="entry name" value="Integrase-like_cat_sf"/>
</dbReference>
<comment type="caution">
    <text evidence="10">Lacks conserved residue(s) required for the propagation of feature annotation.</text>
</comment>
<dbReference type="NCBIfam" id="NF040815">
    <property type="entry name" value="recomb_XerA_Arch"/>
    <property type="match status" value="1"/>
</dbReference>
<gene>
    <name evidence="13" type="primary">xerD</name>
    <name evidence="10" type="synonym">xerC</name>
    <name evidence="13" type="ORF">H8S09_06415</name>
</gene>
<dbReference type="SUPFAM" id="SSF56349">
    <property type="entry name" value="DNA breaking-rejoining enzymes"/>
    <property type="match status" value="1"/>
</dbReference>
<feature type="active site" evidence="10">
    <location>
        <position position="238"/>
    </location>
</feature>
<comment type="subunit">
    <text evidence="10">Forms a cyclic heterotetrameric complex composed of two molecules of XerC and two molecules of XerD.</text>
</comment>
<keyword evidence="4 10" id="KW-0132">Cell division</keyword>
<keyword evidence="8 10" id="KW-0233">DNA recombination</keyword>
<evidence type="ECO:0000256" key="1">
    <source>
        <dbReference type="ARBA" id="ARBA00004496"/>
    </source>
</evidence>
<protein>
    <recommendedName>
        <fullName evidence="10">Tyrosine recombinase XerC</fullName>
    </recommendedName>
</protein>
<feature type="active site" description="O-(3'-phospho-DNA)-tyrosine intermediate" evidence="10">
    <location>
        <position position="273"/>
    </location>
</feature>
<dbReference type="PROSITE" id="PS51900">
    <property type="entry name" value="CB"/>
    <property type="match status" value="1"/>
</dbReference>
<feature type="active site" evidence="10">
    <location>
        <position position="264"/>
    </location>
</feature>
<dbReference type="InterPro" id="IPR023009">
    <property type="entry name" value="Tyrosine_recombinase_XerC/XerD"/>
</dbReference>
<evidence type="ECO:0000256" key="7">
    <source>
        <dbReference type="ARBA" id="ARBA00023125"/>
    </source>
</evidence>
<feature type="domain" description="Core-binding (CB)" evidence="12">
    <location>
        <begin position="1"/>
        <end position="85"/>
    </location>
</feature>
<evidence type="ECO:0000256" key="9">
    <source>
        <dbReference type="ARBA" id="ARBA00023306"/>
    </source>
</evidence>
<evidence type="ECO:0000256" key="2">
    <source>
        <dbReference type="ARBA" id="ARBA00010450"/>
    </source>
</evidence>
<organism evidence="13 14">
    <name type="scientific">Coprococcus hominis</name>
    <name type="common">ex Liu et al. 2022</name>
    <dbReference type="NCBI Taxonomy" id="2763039"/>
    <lineage>
        <taxon>Bacteria</taxon>
        <taxon>Bacillati</taxon>
        <taxon>Bacillota</taxon>
        <taxon>Clostridia</taxon>
        <taxon>Lachnospirales</taxon>
        <taxon>Lachnospiraceae</taxon>
        <taxon>Coprococcus</taxon>
    </lineage>
</organism>
<evidence type="ECO:0000256" key="4">
    <source>
        <dbReference type="ARBA" id="ARBA00022618"/>
    </source>
</evidence>
<dbReference type="InterPro" id="IPR010998">
    <property type="entry name" value="Integrase_recombinase_N"/>
</dbReference>
<dbReference type="PANTHER" id="PTHR30349">
    <property type="entry name" value="PHAGE INTEGRASE-RELATED"/>
    <property type="match status" value="1"/>
</dbReference>
<dbReference type="InterPro" id="IPR011932">
    <property type="entry name" value="Recomb_XerD"/>
</dbReference>
<comment type="function">
    <text evidence="10">Site-specific tyrosine recombinase, which acts by catalyzing the cutting and rejoining of the recombining DNA molecules. The XerC-XerD complex is essential to convert dimers of the bacterial chromosome into monomers to permit their segregation at cell division. It also contributes to the segregational stability of plasmids.</text>
</comment>
<dbReference type="Proteomes" id="UP000615234">
    <property type="component" value="Unassembled WGS sequence"/>
</dbReference>
<dbReference type="EMBL" id="JACOOX010000003">
    <property type="protein sequence ID" value="MBC5662531.1"/>
    <property type="molecule type" value="Genomic_DNA"/>
</dbReference>
<dbReference type="PANTHER" id="PTHR30349:SF81">
    <property type="entry name" value="TYROSINE RECOMBINASE XERC"/>
    <property type="match status" value="1"/>
</dbReference>
<comment type="caution">
    <text evidence="13">The sequence shown here is derived from an EMBL/GenBank/DDBJ whole genome shotgun (WGS) entry which is preliminary data.</text>
</comment>
<dbReference type="NCBIfam" id="NF001399">
    <property type="entry name" value="PRK00283.1"/>
    <property type="match status" value="1"/>
</dbReference>
<evidence type="ECO:0000256" key="10">
    <source>
        <dbReference type="HAMAP-Rule" id="MF_01808"/>
    </source>
</evidence>
<dbReference type="InterPro" id="IPR004107">
    <property type="entry name" value="Integrase_SAM-like_N"/>
</dbReference>
<dbReference type="Gene3D" id="1.10.150.130">
    <property type="match status" value="1"/>
</dbReference>
<evidence type="ECO:0000256" key="5">
    <source>
        <dbReference type="ARBA" id="ARBA00022829"/>
    </source>
</evidence>
<feature type="active site" evidence="10">
    <location>
        <position position="241"/>
    </location>
</feature>
<evidence type="ECO:0000259" key="12">
    <source>
        <dbReference type="PROSITE" id="PS51900"/>
    </source>
</evidence>
<keyword evidence="6 10" id="KW-0229">DNA integration</keyword>
<dbReference type="GO" id="GO:0051301">
    <property type="term" value="P:cell division"/>
    <property type="evidence" value="ECO:0007669"/>
    <property type="project" value="UniProtKB-KW"/>
</dbReference>
<dbReference type="InterPro" id="IPR011010">
    <property type="entry name" value="DNA_brk_join_enz"/>
</dbReference>
<dbReference type="GO" id="GO:0003677">
    <property type="term" value="F:DNA binding"/>
    <property type="evidence" value="ECO:0007669"/>
    <property type="project" value="UniProtKB-UniRule"/>
</dbReference>
<dbReference type="InterPro" id="IPR002104">
    <property type="entry name" value="Integrase_catalytic"/>
</dbReference>
<keyword evidence="14" id="KW-1185">Reference proteome</keyword>
<evidence type="ECO:0000256" key="8">
    <source>
        <dbReference type="ARBA" id="ARBA00023172"/>
    </source>
</evidence>
<dbReference type="InterPro" id="IPR044068">
    <property type="entry name" value="CB"/>
</dbReference>
<dbReference type="InterPro" id="IPR050090">
    <property type="entry name" value="Tyrosine_recombinase_XerCD"/>
</dbReference>
<name>A0A8I0DUW6_9FIRM</name>
<keyword evidence="9 10" id="KW-0131">Cell cycle</keyword>
<evidence type="ECO:0000313" key="13">
    <source>
        <dbReference type="EMBL" id="MBC5662531.1"/>
    </source>
</evidence>
<feature type="domain" description="Tyr recombinase" evidence="11">
    <location>
        <begin position="106"/>
        <end position="286"/>
    </location>
</feature>